<reference evidence="11" key="2">
    <citation type="journal article" date="2024" name="Nature">
        <title>Anoxygenic phototroph of the Chloroflexota uses a type I reaction centre.</title>
        <authorList>
            <person name="Tsuji J.M."/>
            <person name="Shaw N.A."/>
            <person name="Nagashima S."/>
            <person name="Venkiteswaran J.J."/>
            <person name="Schiff S.L."/>
            <person name="Watanabe T."/>
            <person name="Fukui M."/>
            <person name="Hanada S."/>
            <person name="Tank M."/>
            <person name="Neufeld J.D."/>
        </authorList>
    </citation>
    <scope>NUCLEOTIDE SEQUENCE</scope>
    <source>
        <strain evidence="11">L227-S17</strain>
    </source>
</reference>
<dbReference type="Proteomes" id="UP001431572">
    <property type="component" value="Chromosome 1"/>
</dbReference>
<dbReference type="AlphaFoldDB" id="A0A8T7M2H6"/>
<dbReference type="EMBL" id="JACATZ010000001">
    <property type="protein sequence ID" value="NWJ44605.1"/>
    <property type="molecule type" value="Genomic_DNA"/>
</dbReference>
<organism evidence="10 12">
    <name type="scientific">Candidatus Chlorohelix allophototropha</name>
    <dbReference type="NCBI Taxonomy" id="3003348"/>
    <lineage>
        <taxon>Bacteria</taxon>
        <taxon>Bacillati</taxon>
        <taxon>Chloroflexota</taxon>
        <taxon>Chloroflexia</taxon>
        <taxon>Candidatus Chloroheliales</taxon>
        <taxon>Candidatus Chloroheliaceae</taxon>
        <taxon>Candidatus Chlorohelix</taxon>
    </lineage>
</organism>
<dbReference type="Pfam" id="PF00881">
    <property type="entry name" value="Nitroreductase"/>
    <property type="match status" value="1"/>
</dbReference>
<evidence type="ECO:0000313" key="11">
    <source>
        <dbReference type="EMBL" id="WJW66494.1"/>
    </source>
</evidence>
<dbReference type="CDD" id="cd02135">
    <property type="entry name" value="YdjA-like"/>
    <property type="match status" value="1"/>
</dbReference>
<evidence type="ECO:0000256" key="4">
    <source>
        <dbReference type="ARBA" id="ARBA00022857"/>
    </source>
</evidence>
<dbReference type="InterPro" id="IPR052530">
    <property type="entry name" value="NAD(P)H_nitroreductase"/>
</dbReference>
<evidence type="ECO:0000313" key="13">
    <source>
        <dbReference type="Proteomes" id="UP001431572"/>
    </source>
</evidence>
<dbReference type="Gene3D" id="3.40.109.10">
    <property type="entry name" value="NADH Oxidase"/>
    <property type="match status" value="1"/>
</dbReference>
<dbReference type="PANTHER" id="PTHR43821:SF1">
    <property type="entry name" value="NAD(P)H NITROREDUCTASE YDJA-RELATED"/>
    <property type="match status" value="1"/>
</dbReference>
<reference evidence="10 12" key="1">
    <citation type="submission" date="2020-06" db="EMBL/GenBank/DDBJ databases">
        <title>Anoxygenic phototrophic Chloroflexota member uses a Type I reaction center.</title>
        <authorList>
            <person name="Tsuji J.M."/>
            <person name="Shaw N.A."/>
            <person name="Nagashima S."/>
            <person name="Venkiteswaran J."/>
            <person name="Schiff S.L."/>
            <person name="Hanada S."/>
            <person name="Tank M."/>
            <person name="Neufeld J.D."/>
        </authorList>
    </citation>
    <scope>NUCLEOTIDE SEQUENCE [LARGE SCALE GENOMIC DNA]</scope>
    <source>
        <strain evidence="10">L227-S17</strain>
    </source>
</reference>
<evidence type="ECO:0000313" key="10">
    <source>
        <dbReference type="EMBL" id="NWJ44605.1"/>
    </source>
</evidence>
<evidence type="ECO:0000259" key="9">
    <source>
        <dbReference type="Pfam" id="PF00881"/>
    </source>
</evidence>
<dbReference type="GO" id="GO:0016491">
    <property type="term" value="F:oxidoreductase activity"/>
    <property type="evidence" value="ECO:0007669"/>
    <property type="project" value="UniProtKB-UniRule"/>
</dbReference>
<dbReference type="InterPro" id="IPR026021">
    <property type="entry name" value="YdjA-like"/>
</dbReference>
<dbReference type="EMBL" id="CP128399">
    <property type="protein sequence ID" value="WJW66494.1"/>
    <property type="molecule type" value="Genomic_DNA"/>
</dbReference>
<keyword evidence="2 7" id="KW-0285">Flavoprotein</keyword>
<protein>
    <recommendedName>
        <fullName evidence="7">Putative NAD(P)H nitroreductase</fullName>
        <ecNumber evidence="7">1.-.-.-</ecNumber>
    </recommendedName>
</protein>
<name>A0A8T7M2H6_9CHLR</name>
<sequence length="192" mass="21189">MNVLEAIKSRKSVGKVTEKKPTRAQIEILLDAACQAPNHHMVEPWRYFVVAGETRAELSKIMGESLKAKLGNTTDDKAQALIEKECHKLLRAPVVIIAASLKPSSPKVVDIENVEAVAAAVQNMLLAAQEIGLGAIWRTGDPAYDPAIKAFLGLEPEEHIVAFVYLGYPAMPNTERTSNQFENKTRWLGWED</sequence>
<accession>A0A8T7M2H6</accession>
<keyword evidence="4 7" id="KW-0521">NADP</keyword>
<evidence type="ECO:0000256" key="8">
    <source>
        <dbReference type="PIRSR" id="PIRSR000232-1"/>
    </source>
</evidence>
<proteinExistence type="inferred from homology"/>
<dbReference type="PANTHER" id="PTHR43821">
    <property type="entry name" value="NAD(P)H NITROREDUCTASE YDJA-RELATED"/>
    <property type="match status" value="1"/>
</dbReference>
<evidence type="ECO:0000256" key="5">
    <source>
        <dbReference type="ARBA" id="ARBA00023002"/>
    </source>
</evidence>
<evidence type="ECO:0000256" key="3">
    <source>
        <dbReference type="ARBA" id="ARBA00022643"/>
    </source>
</evidence>
<evidence type="ECO:0000256" key="6">
    <source>
        <dbReference type="ARBA" id="ARBA00023027"/>
    </source>
</evidence>
<dbReference type="SUPFAM" id="SSF55469">
    <property type="entry name" value="FMN-dependent nitroreductase-like"/>
    <property type="match status" value="1"/>
</dbReference>
<feature type="binding site" description="in other chain" evidence="8">
    <location>
        <begin position="10"/>
        <end position="12"/>
    </location>
    <ligand>
        <name>FMN</name>
        <dbReference type="ChEBI" id="CHEBI:58210"/>
        <note>ligand shared between dimeric partners</note>
    </ligand>
</feature>
<keyword evidence="13" id="KW-1185">Reference proteome</keyword>
<evidence type="ECO:0000256" key="7">
    <source>
        <dbReference type="PIRNR" id="PIRNR000232"/>
    </source>
</evidence>
<dbReference type="EC" id="1.-.-.-" evidence="7"/>
<keyword evidence="5 7" id="KW-0560">Oxidoreductase</keyword>
<dbReference type="PIRSF" id="PIRSF000232">
    <property type="entry name" value="YdjA"/>
    <property type="match status" value="1"/>
</dbReference>
<gene>
    <name evidence="10" type="ORF">HXX08_01885</name>
    <name evidence="11" type="ORF">OZ401_002297</name>
</gene>
<feature type="binding site" evidence="8">
    <location>
        <position position="39"/>
    </location>
    <ligand>
        <name>FMN</name>
        <dbReference type="ChEBI" id="CHEBI:58210"/>
        <note>ligand shared between dimeric partners</note>
    </ligand>
</feature>
<comment type="similarity">
    <text evidence="1 7">Belongs to the nitroreductase family.</text>
</comment>
<evidence type="ECO:0000256" key="2">
    <source>
        <dbReference type="ARBA" id="ARBA00022630"/>
    </source>
</evidence>
<keyword evidence="3 7" id="KW-0288">FMN</keyword>
<comment type="cofactor">
    <cofactor evidence="8">
        <name>FMN</name>
        <dbReference type="ChEBI" id="CHEBI:58210"/>
    </cofactor>
    <text evidence="8">Binds 1 FMN per subunit.</text>
</comment>
<dbReference type="InterPro" id="IPR000415">
    <property type="entry name" value="Nitroreductase-like"/>
</dbReference>
<dbReference type="RefSeq" id="WP_341468381.1">
    <property type="nucleotide sequence ID" value="NZ_CP128399.1"/>
</dbReference>
<dbReference type="InterPro" id="IPR029479">
    <property type="entry name" value="Nitroreductase"/>
</dbReference>
<evidence type="ECO:0000256" key="1">
    <source>
        <dbReference type="ARBA" id="ARBA00007118"/>
    </source>
</evidence>
<feature type="domain" description="Nitroreductase" evidence="9">
    <location>
        <begin position="7"/>
        <end position="168"/>
    </location>
</feature>
<dbReference type="Proteomes" id="UP000521676">
    <property type="component" value="Unassembled WGS sequence"/>
</dbReference>
<evidence type="ECO:0000313" key="12">
    <source>
        <dbReference type="Proteomes" id="UP000521676"/>
    </source>
</evidence>
<keyword evidence="6 7" id="KW-0520">NAD</keyword>
<feature type="binding site" description="in other chain" evidence="8">
    <location>
        <begin position="137"/>
        <end position="139"/>
    </location>
    <ligand>
        <name>FMN</name>
        <dbReference type="ChEBI" id="CHEBI:58210"/>
        <note>ligand shared between dimeric partners</note>
    </ligand>
</feature>